<dbReference type="AlphaFoldDB" id="A0A2H3KLZ7"/>
<keyword evidence="4 6" id="KW-1133">Transmembrane helix</keyword>
<keyword evidence="3 6" id="KW-0812">Transmembrane</keyword>
<reference evidence="7 8" key="1">
    <citation type="submission" date="2016-05" db="EMBL/GenBank/DDBJ databases">
        <authorList>
            <person name="Lavstsen T."/>
            <person name="Jespersen J.S."/>
        </authorList>
    </citation>
    <scope>NUCLEOTIDE SEQUENCE [LARGE SCALE GENOMIC DNA]</scope>
    <source>
        <strain evidence="7 8">B7-9</strain>
    </source>
</reference>
<feature type="transmembrane region" description="Helical" evidence="6">
    <location>
        <begin position="40"/>
        <end position="68"/>
    </location>
</feature>
<dbReference type="Pfam" id="PF13440">
    <property type="entry name" value="Polysacc_synt_3"/>
    <property type="match status" value="1"/>
</dbReference>
<dbReference type="PANTHER" id="PTHR30250">
    <property type="entry name" value="PST FAMILY PREDICTED COLANIC ACID TRANSPORTER"/>
    <property type="match status" value="1"/>
</dbReference>
<protein>
    <recommendedName>
        <fullName evidence="9">Polysaccharide biosynthesis protein C-terminal domain-containing protein</fullName>
    </recommendedName>
</protein>
<proteinExistence type="predicted"/>
<evidence type="ECO:0008006" key="9">
    <source>
        <dbReference type="Google" id="ProtNLM"/>
    </source>
</evidence>
<evidence type="ECO:0000256" key="5">
    <source>
        <dbReference type="ARBA" id="ARBA00023136"/>
    </source>
</evidence>
<feature type="transmembrane region" description="Helical" evidence="6">
    <location>
        <begin position="464"/>
        <end position="485"/>
    </location>
</feature>
<feature type="transmembrane region" description="Helical" evidence="6">
    <location>
        <begin position="306"/>
        <end position="326"/>
    </location>
</feature>
<feature type="transmembrane region" description="Helical" evidence="6">
    <location>
        <begin position="7"/>
        <end position="28"/>
    </location>
</feature>
<evidence type="ECO:0000256" key="6">
    <source>
        <dbReference type="SAM" id="Phobius"/>
    </source>
</evidence>
<name>A0A2H3KLZ7_9CHLR</name>
<evidence type="ECO:0000256" key="1">
    <source>
        <dbReference type="ARBA" id="ARBA00004651"/>
    </source>
</evidence>
<feature type="transmembrane region" description="Helical" evidence="6">
    <location>
        <begin position="396"/>
        <end position="416"/>
    </location>
</feature>
<keyword evidence="8" id="KW-1185">Reference proteome</keyword>
<feature type="transmembrane region" description="Helical" evidence="6">
    <location>
        <begin position="372"/>
        <end position="390"/>
    </location>
</feature>
<feature type="transmembrane region" description="Helical" evidence="6">
    <location>
        <begin position="80"/>
        <end position="101"/>
    </location>
</feature>
<dbReference type="PANTHER" id="PTHR30250:SF26">
    <property type="entry name" value="PSMA PROTEIN"/>
    <property type="match status" value="1"/>
</dbReference>
<evidence type="ECO:0000313" key="8">
    <source>
        <dbReference type="Proteomes" id="UP000220922"/>
    </source>
</evidence>
<comment type="subcellular location">
    <subcellularLocation>
        <location evidence="1">Cell membrane</location>
        <topology evidence="1">Multi-pass membrane protein</topology>
    </subcellularLocation>
</comment>
<feature type="transmembrane region" description="Helical" evidence="6">
    <location>
        <begin position="437"/>
        <end position="458"/>
    </location>
</feature>
<dbReference type="OrthoDB" id="1226227at2"/>
<dbReference type="RefSeq" id="WP_097652389.1">
    <property type="nucleotide sequence ID" value="NZ_LYXE01000083.1"/>
</dbReference>
<feature type="transmembrane region" description="Helical" evidence="6">
    <location>
        <begin position="155"/>
        <end position="173"/>
    </location>
</feature>
<dbReference type="GO" id="GO:0005886">
    <property type="term" value="C:plasma membrane"/>
    <property type="evidence" value="ECO:0007669"/>
    <property type="project" value="UniProtKB-SubCell"/>
</dbReference>
<evidence type="ECO:0000256" key="2">
    <source>
        <dbReference type="ARBA" id="ARBA00022475"/>
    </source>
</evidence>
<feature type="transmembrane region" description="Helical" evidence="6">
    <location>
        <begin position="127"/>
        <end position="148"/>
    </location>
</feature>
<gene>
    <name evidence="7" type="ORF">A9Q02_13420</name>
</gene>
<comment type="caution">
    <text evidence="7">The sequence shown here is derived from an EMBL/GenBank/DDBJ whole genome shotgun (WGS) entry which is preliminary data.</text>
</comment>
<sequence>MTTQKHIFVAMLGLIAQIVTVTIGFLLTPLLLRQLGVDQFGIWATLNVIIAYESLSDLGITTAIVMFVNQSSDDDERLRLINTGILINTGLTLCFILVLVWQQEWLLGQLFKVPYELLPLANQAFDLTLFTLLVMVIARTLAAALDALQYVDLRYLIDIVGMFVWGLTLWIVIDDEASVVGVATVSLGVGFLRVVMMAIGLYLIYPAWRFRFGISRQKIRPIIRYSLNSQGASLGQSISEPLLRSFIGAGLGSASVGTVQISSSLAAIPNSLAQSMVAALFPAIARLHSQNRHDEIASLAAQYLRYVIYLIVPPSLMLCLVAHDLVEVWLGQPYPEVVLSIQILVIAFTTRALTMIPWRICWGTGYSNHNSVAMALHIIGLFIGSMALLTSNVVSLAGLLLIYVGSLMMSAIYLFWRTGQILPQLLSKHSQELLSTIIRTLAVGSVGLIIFIIIVSLLKLSSLSIIIVSALITIGIYGGIIGLVLPRTELNQILAMAQHALVSFQGRS</sequence>
<keyword evidence="5 6" id="KW-0472">Membrane</keyword>
<dbReference type="InterPro" id="IPR050833">
    <property type="entry name" value="Poly_Biosynth_Transport"/>
</dbReference>
<feature type="transmembrane region" description="Helical" evidence="6">
    <location>
        <begin position="179"/>
        <end position="205"/>
    </location>
</feature>
<accession>A0A2H3KLZ7</accession>
<evidence type="ECO:0000313" key="7">
    <source>
        <dbReference type="EMBL" id="PDV99079.1"/>
    </source>
</evidence>
<evidence type="ECO:0000256" key="4">
    <source>
        <dbReference type="ARBA" id="ARBA00022989"/>
    </source>
</evidence>
<dbReference type="EMBL" id="LYXE01000083">
    <property type="protein sequence ID" value="PDV99079.1"/>
    <property type="molecule type" value="Genomic_DNA"/>
</dbReference>
<organism evidence="7 8">
    <name type="scientific">Candidatus Chloroploca asiatica</name>
    <dbReference type="NCBI Taxonomy" id="1506545"/>
    <lineage>
        <taxon>Bacteria</taxon>
        <taxon>Bacillati</taxon>
        <taxon>Chloroflexota</taxon>
        <taxon>Chloroflexia</taxon>
        <taxon>Chloroflexales</taxon>
        <taxon>Chloroflexineae</taxon>
        <taxon>Oscillochloridaceae</taxon>
        <taxon>Candidatus Chloroploca</taxon>
    </lineage>
</organism>
<dbReference type="Proteomes" id="UP000220922">
    <property type="component" value="Unassembled WGS sequence"/>
</dbReference>
<evidence type="ECO:0000256" key="3">
    <source>
        <dbReference type="ARBA" id="ARBA00022692"/>
    </source>
</evidence>
<keyword evidence="2" id="KW-1003">Cell membrane</keyword>
<feature type="transmembrane region" description="Helical" evidence="6">
    <location>
        <begin position="338"/>
        <end position="360"/>
    </location>
</feature>